<gene>
    <name evidence="2" type="ORF">ARMSODRAFT_1026902</name>
</gene>
<sequence>MSPPQLPSNLYDLFAGIFHFQYFVYNAASLKLSNHGIIYYLLIFRASAVIDGYLFSRHSSMMTPTVNILPLFFVQIGFASDA</sequence>
<dbReference type="Proteomes" id="UP000218334">
    <property type="component" value="Unassembled WGS sequence"/>
</dbReference>
<protein>
    <submittedName>
        <fullName evidence="2">Uncharacterized protein</fullName>
    </submittedName>
</protein>
<keyword evidence="3" id="KW-1185">Reference proteome</keyword>
<keyword evidence="1" id="KW-0472">Membrane</keyword>
<feature type="transmembrane region" description="Helical" evidence="1">
    <location>
        <begin position="6"/>
        <end position="25"/>
    </location>
</feature>
<evidence type="ECO:0000256" key="1">
    <source>
        <dbReference type="SAM" id="Phobius"/>
    </source>
</evidence>
<accession>A0A2H3B1X8</accession>
<proteinExistence type="predicted"/>
<evidence type="ECO:0000313" key="3">
    <source>
        <dbReference type="Proteomes" id="UP000218334"/>
    </source>
</evidence>
<dbReference type="EMBL" id="KZ293493">
    <property type="protein sequence ID" value="PBK60008.1"/>
    <property type="molecule type" value="Genomic_DNA"/>
</dbReference>
<feature type="transmembrane region" description="Helical" evidence="1">
    <location>
        <begin position="37"/>
        <end position="55"/>
    </location>
</feature>
<keyword evidence="1" id="KW-1133">Transmembrane helix</keyword>
<evidence type="ECO:0000313" key="2">
    <source>
        <dbReference type="EMBL" id="PBK60008.1"/>
    </source>
</evidence>
<organism evidence="2 3">
    <name type="scientific">Armillaria solidipes</name>
    <dbReference type="NCBI Taxonomy" id="1076256"/>
    <lineage>
        <taxon>Eukaryota</taxon>
        <taxon>Fungi</taxon>
        <taxon>Dikarya</taxon>
        <taxon>Basidiomycota</taxon>
        <taxon>Agaricomycotina</taxon>
        <taxon>Agaricomycetes</taxon>
        <taxon>Agaricomycetidae</taxon>
        <taxon>Agaricales</taxon>
        <taxon>Marasmiineae</taxon>
        <taxon>Physalacriaceae</taxon>
        <taxon>Armillaria</taxon>
    </lineage>
</organism>
<keyword evidence="1" id="KW-0812">Transmembrane</keyword>
<dbReference type="AlphaFoldDB" id="A0A2H3B1X8"/>
<name>A0A2H3B1X8_9AGAR</name>
<reference evidence="3" key="1">
    <citation type="journal article" date="2017" name="Nat. Ecol. Evol.">
        <title>Genome expansion and lineage-specific genetic innovations in the forest pathogenic fungi Armillaria.</title>
        <authorList>
            <person name="Sipos G."/>
            <person name="Prasanna A.N."/>
            <person name="Walter M.C."/>
            <person name="O'Connor E."/>
            <person name="Balint B."/>
            <person name="Krizsan K."/>
            <person name="Kiss B."/>
            <person name="Hess J."/>
            <person name="Varga T."/>
            <person name="Slot J."/>
            <person name="Riley R."/>
            <person name="Boka B."/>
            <person name="Rigling D."/>
            <person name="Barry K."/>
            <person name="Lee J."/>
            <person name="Mihaltcheva S."/>
            <person name="LaButti K."/>
            <person name="Lipzen A."/>
            <person name="Waldron R."/>
            <person name="Moloney N.M."/>
            <person name="Sperisen C."/>
            <person name="Kredics L."/>
            <person name="Vagvoelgyi C."/>
            <person name="Patrignani A."/>
            <person name="Fitzpatrick D."/>
            <person name="Nagy I."/>
            <person name="Doyle S."/>
            <person name="Anderson J.B."/>
            <person name="Grigoriev I.V."/>
            <person name="Gueldener U."/>
            <person name="Muensterkoetter M."/>
            <person name="Nagy L.G."/>
        </authorList>
    </citation>
    <scope>NUCLEOTIDE SEQUENCE [LARGE SCALE GENOMIC DNA]</scope>
    <source>
        <strain evidence="3">28-4</strain>
    </source>
</reference>